<evidence type="ECO:0000256" key="1">
    <source>
        <dbReference type="ARBA" id="ARBA00004141"/>
    </source>
</evidence>
<comment type="similarity">
    <text evidence="6">Belongs to the binding-protein-dependent transport system permease family.</text>
</comment>
<dbReference type="PROSITE" id="PS50928">
    <property type="entry name" value="ABC_TM1"/>
    <property type="match status" value="1"/>
</dbReference>
<dbReference type="AlphaFoldDB" id="A0AAV5GBR9"/>
<feature type="transmembrane region" description="Helical" evidence="6">
    <location>
        <begin position="49"/>
        <end position="73"/>
    </location>
</feature>
<keyword evidence="2 6" id="KW-0813">Transport</keyword>
<evidence type="ECO:0000313" key="8">
    <source>
        <dbReference type="EMBL" id="GJN43720.1"/>
    </source>
</evidence>
<dbReference type="Proteomes" id="UP001054925">
    <property type="component" value="Unassembled WGS sequence"/>
</dbReference>
<feature type="transmembrane region" description="Helical" evidence="6">
    <location>
        <begin position="79"/>
        <end position="96"/>
    </location>
</feature>
<dbReference type="RefSeq" id="WP_003846661.1">
    <property type="nucleotide sequence ID" value="NZ_BQKK01000006.1"/>
</dbReference>
<dbReference type="GO" id="GO:0055085">
    <property type="term" value="P:transmembrane transport"/>
    <property type="evidence" value="ECO:0007669"/>
    <property type="project" value="InterPro"/>
</dbReference>
<dbReference type="Gene3D" id="1.10.3720.10">
    <property type="entry name" value="MetI-like"/>
    <property type="match status" value="1"/>
</dbReference>
<protein>
    <submittedName>
        <fullName evidence="8">ABC transporter permease</fullName>
    </submittedName>
</protein>
<proteinExistence type="inferred from homology"/>
<evidence type="ECO:0000256" key="4">
    <source>
        <dbReference type="ARBA" id="ARBA00022989"/>
    </source>
</evidence>
<dbReference type="CDD" id="cd06261">
    <property type="entry name" value="TM_PBP2"/>
    <property type="match status" value="1"/>
</dbReference>
<dbReference type="PANTHER" id="PTHR30177:SF4">
    <property type="entry name" value="OSMOPROTECTANT IMPORT PERMEASE PROTEIN OSMW"/>
    <property type="match status" value="1"/>
</dbReference>
<evidence type="ECO:0000256" key="5">
    <source>
        <dbReference type="ARBA" id="ARBA00023136"/>
    </source>
</evidence>
<dbReference type="InterPro" id="IPR051204">
    <property type="entry name" value="ABC_transp_perm/SBD"/>
</dbReference>
<keyword evidence="3 6" id="KW-0812">Transmembrane</keyword>
<name>A0AAV5GBR9_CORAM</name>
<accession>A0AAV5GBR9</accession>
<dbReference type="GO" id="GO:0031460">
    <property type="term" value="P:glycine betaine transport"/>
    <property type="evidence" value="ECO:0007669"/>
    <property type="project" value="TreeGrafter"/>
</dbReference>
<keyword evidence="4 6" id="KW-1133">Transmembrane helix</keyword>
<comment type="caution">
    <text evidence="8">The sequence shown here is derived from an EMBL/GenBank/DDBJ whole genome shotgun (WGS) entry which is preliminary data.</text>
</comment>
<dbReference type="InterPro" id="IPR000515">
    <property type="entry name" value="MetI-like"/>
</dbReference>
<dbReference type="EMBL" id="BQKK01000006">
    <property type="protein sequence ID" value="GJN43720.1"/>
    <property type="molecule type" value="Genomic_DNA"/>
</dbReference>
<feature type="transmembrane region" description="Helical" evidence="6">
    <location>
        <begin position="132"/>
        <end position="159"/>
    </location>
</feature>
<gene>
    <name evidence="8" type="ORF">CAT723_21990</name>
</gene>
<evidence type="ECO:0000256" key="2">
    <source>
        <dbReference type="ARBA" id="ARBA00022448"/>
    </source>
</evidence>
<feature type="transmembrane region" description="Helical" evidence="6">
    <location>
        <begin position="15"/>
        <end position="37"/>
    </location>
</feature>
<evidence type="ECO:0000313" key="9">
    <source>
        <dbReference type="Proteomes" id="UP001054925"/>
    </source>
</evidence>
<dbReference type="GO" id="GO:0005886">
    <property type="term" value="C:plasma membrane"/>
    <property type="evidence" value="ECO:0007669"/>
    <property type="project" value="UniProtKB-SubCell"/>
</dbReference>
<keyword evidence="5 6" id="KW-0472">Membrane</keyword>
<dbReference type="InterPro" id="IPR035906">
    <property type="entry name" value="MetI-like_sf"/>
</dbReference>
<comment type="subcellular location">
    <subcellularLocation>
        <location evidence="6">Cell membrane</location>
        <topology evidence="6">Multi-pass membrane protein</topology>
    </subcellularLocation>
    <subcellularLocation>
        <location evidence="1">Membrane</location>
        <topology evidence="1">Multi-pass membrane protein</topology>
    </subcellularLocation>
</comment>
<feature type="domain" description="ABC transmembrane type-1" evidence="7">
    <location>
        <begin position="15"/>
        <end position="197"/>
    </location>
</feature>
<dbReference type="PANTHER" id="PTHR30177">
    <property type="entry name" value="GLYCINE BETAINE/L-PROLINE TRANSPORT SYSTEM PERMEASE PROTEIN PROW"/>
    <property type="match status" value="1"/>
</dbReference>
<organism evidence="8 9">
    <name type="scientific">Corynebacterium ammoniagenes</name>
    <name type="common">Brevibacterium ammoniagenes</name>
    <dbReference type="NCBI Taxonomy" id="1697"/>
    <lineage>
        <taxon>Bacteria</taxon>
        <taxon>Bacillati</taxon>
        <taxon>Actinomycetota</taxon>
        <taxon>Actinomycetes</taxon>
        <taxon>Mycobacteriales</taxon>
        <taxon>Corynebacteriaceae</taxon>
        <taxon>Corynebacterium</taxon>
    </lineage>
</organism>
<evidence type="ECO:0000256" key="3">
    <source>
        <dbReference type="ARBA" id="ARBA00022692"/>
    </source>
</evidence>
<dbReference type="SUPFAM" id="SSF161098">
    <property type="entry name" value="MetI-like"/>
    <property type="match status" value="1"/>
</dbReference>
<evidence type="ECO:0000259" key="7">
    <source>
        <dbReference type="PROSITE" id="PS50928"/>
    </source>
</evidence>
<sequence length="219" mass="23076">MKWLQLNWPQALELLWAHLALSIPAIVLSAVIAIPVGRFAFKKPRVGGPVLSTATLLYAIPALPLLIIIPVIFGVSLRSPITMIIALTCYGVALYVRTSADAFGSVDRTVRDSATAMGYAPRTLFWKVDLPLAIPVLIAGLRVVSVSTIGLVTIGALIGVQNLGTLMTDGFQRGIAGEVGVGVILTVLLALAIDALLLAIGKVLTPWTHRVKANKAVGA</sequence>
<reference evidence="8" key="1">
    <citation type="submission" date="2021-12" db="EMBL/GenBank/DDBJ databases">
        <title>Draft genome sequence of Corynebacterium ammoniagenes strain T-723.</title>
        <authorList>
            <person name="Matsuzawa M."/>
            <person name="Hiratani M."/>
            <person name="Abe I."/>
            <person name="Tsuji Y."/>
            <person name="Nakamura J."/>
        </authorList>
    </citation>
    <scope>NUCLEOTIDE SEQUENCE</scope>
    <source>
        <strain evidence="8">T-723</strain>
    </source>
</reference>
<evidence type="ECO:0000256" key="6">
    <source>
        <dbReference type="RuleBase" id="RU363032"/>
    </source>
</evidence>
<dbReference type="Pfam" id="PF00528">
    <property type="entry name" value="BPD_transp_1"/>
    <property type="match status" value="1"/>
</dbReference>
<feature type="transmembrane region" description="Helical" evidence="6">
    <location>
        <begin position="179"/>
        <end position="200"/>
    </location>
</feature>